<feature type="domain" description="SLBB" evidence="19">
    <location>
        <begin position="276"/>
        <end position="362"/>
    </location>
</feature>
<evidence type="ECO:0000256" key="5">
    <source>
        <dbReference type="ARBA" id="ARBA00022597"/>
    </source>
</evidence>
<comment type="caution">
    <text evidence="20">The sequence shown here is derived from an EMBL/GenBank/DDBJ whole genome shotgun (WGS) entry which is preliminary data.</text>
</comment>
<dbReference type="AlphaFoldDB" id="A0A558HNU2"/>
<keyword evidence="6" id="KW-0812">Transmembrane</keyword>
<sequence length="399" mass="42787">MKNALIARLLGASLSIGVLTGLAGCVFAPGGDIDYDTTAAPVDDIVDVEPITFGLIKAQARADAEARQSADGDDAQRELEEALSQELNSSTRAQLAPNYQYHVGPGDILTIVVYDHPELSLPTGSERSAQEAGNLVHADGMLFYPYIGRVKVSGMTLDQIRRDLGEKLQPYLNEPQIDVKVAAFRSQKVRVSGEVETPGVQPINDVPLSLLDAIAAAGGLSQDADWHNVVLKRDGQQTVISLYDLLAERNAASAGDGKDRLLKDGDTLYVPDVGTQKVFVMGEVDKPVSLPLGRSPVSLTDAIAQAGGINEGSADASGIFVVRRDREDPEKLATVYQLDARNATALILGADFTLKPQDVVYVTAAPVSRWNRVVRQLLPSVTTIYQTTEIQDNLDTLGQ</sequence>
<protein>
    <submittedName>
        <fullName evidence="20">Polysaccharide export protein Wza</fullName>
    </submittedName>
</protein>
<keyword evidence="10" id="KW-0626">Porin</keyword>
<evidence type="ECO:0000256" key="15">
    <source>
        <dbReference type="SAM" id="MobiDB-lite"/>
    </source>
</evidence>
<proteinExistence type="inferred from homology"/>
<feature type="region of interest" description="Disordered" evidence="15">
    <location>
        <begin position="65"/>
        <end position="86"/>
    </location>
</feature>
<keyword evidence="12" id="KW-0564">Palmitate</keyword>
<evidence type="ECO:0000256" key="14">
    <source>
        <dbReference type="ARBA" id="ARBA00023288"/>
    </source>
</evidence>
<dbReference type="Pfam" id="PF02563">
    <property type="entry name" value="Poly_export"/>
    <property type="match status" value="1"/>
</dbReference>
<dbReference type="GO" id="GO:0009279">
    <property type="term" value="C:cell outer membrane"/>
    <property type="evidence" value="ECO:0007669"/>
    <property type="project" value="UniProtKB-SubCell"/>
</dbReference>
<keyword evidence="9" id="KW-0406">Ion transport</keyword>
<dbReference type="Pfam" id="PF22461">
    <property type="entry name" value="SLBB_2"/>
    <property type="match status" value="2"/>
</dbReference>
<evidence type="ECO:0000256" key="4">
    <source>
        <dbReference type="ARBA" id="ARBA00022452"/>
    </source>
</evidence>
<dbReference type="PROSITE" id="PS51257">
    <property type="entry name" value="PROKAR_LIPOPROTEIN"/>
    <property type="match status" value="1"/>
</dbReference>
<dbReference type="STRING" id="553385.GCA_000591415_03690"/>
<evidence type="ECO:0000256" key="1">
    <source>
        <dbReference type="ARBA" id="ARBA00004571"/>
    </source>
</evidence>
<evidence type="ECO:0000256" key="8">
    <source>
        <dbReference type="ARBA" id="ARBA00023047"/>
    </source>
</evidence>
<evidence type="ECO:0000256" key="11">
    <source>
        <dbReference type="ARBA" id="ARBA00023136"/>
    </source>
</evidence>
<dbReference type="PANTHER" id="PTHR33619:SF3">
    <property type="entry name" value="POLYSACCHARIDE EXPORT PROTEIN GFCE-RELATED"/>
    <property type="match status" value="1"/>
</dbReference>
<evidence type="ECO:0000256" key="10">
    <source>
        <dbReference type="ARBA" id="ARBA00023114"/>
    </source>
</evidence>
<dbReference type="InterPro" id="IPR049712">
    <property type="entry name" value="Poly_export"/>
</dbReference>
<dbReference type="NCBIfam" id="NF011658">
    <property type="entry name" value="PRK15078.1"/>
    <property type="match status" value="1"/>
</dbReference>
<keyword evidence="4" id="KW-1134">Transmembrane beta strand</keyword>
<feature type="chain" id="PRO_5021747288" evidence="16">
    <location>
        <begin position="24"/>
        <end position="399"/>
    </location>
</feature>
<evidence type="ECO:0000256" key="13">
    <source>
        <dbReference type="ARBA" id="ARBA00023237"/>
    </source>
</evidence>
<keyword evidence="7 16" id="KW-0732">Signal</keyword>
<feature type="domain" description="Polysaccharide export protein N-terminal" evidence="17">
    <location>
        <begin position="97"/>
        <end position="181"/>
    </location>
</feature>
<evidence type="ECO:0000313" key="21">
    <source>
        <dbReference type="Proteomes" id="UP000319941"/>
    </source>
</evidence>
<feature type="compositionally biased region" description="Basic and acidic residues" evidence="15">
    <location>
        <begin position="65"/>
        <end position="80"/>
    </location>
</feature>
<dbReference type="InterPro" id="IPR003715">
    <property type="entry name" value="Poly_export_N"/>
</dbReference>
<comment type="similarity">
    <text evidence="2">Belongs to the BexD/CtrA/VexA family.</text>
</comment>
<evidence type="ECO:0000256" key="6">
    <source>
        <dbReference type="ARBA" id="ARBA00022692"/>
    </source>
</evidence>
<dbReference type="OrthoDB" id="9808421at2"/>
<dbReference type="Gene3D" id="3.30.1950.10">
    <property type="entry name" value="wza like domain"/>
    <property type="match status" value="1"/>
</dbReference>
<evidence type="ECO:0000256" key="9">
    <source>
        <dbReference type="ARBA" id="ARBA00023065"/>
    </source>
</evidence>
<dbReference type="GO" id="GO:0015159">
    <property type="term" value="F:polysaccharide transmembrane transporter activity"/>
    <property type="evidence" value="ECO:0007669"/>
    <property type="project" value="InterPro"/>
</dbReference>
<dbReference type="PANTHER" id="PTHR33619">
    <property type="entry name" value="POLYSACCHARIDE EXPORT PROTEIN GFCE-RELATED"/>
    <property type="match status" value="1"/>
</dbReference>
<dbReference type="Gene3D" id="3.10.560.10">
    <property type="entry name" value="Outer membrane lipoprotein wza domain like"/>
    <property type="match status" value="2"/>
</dbReference>
<evidence type="ECO:0000259" key="17">
    <source>
        <dbReference type="Pfam" id="PF02563"/>
    </source>
</evidence>
<evidence type="ECO:0000256" key="12">
    <source>
        <dbReference type="ARBA" id="ARBA00023139"/>
    </source>
</evidence>
<evidence type="ECO:0000259" key="18">
    <source>
        <dbReference type="Pfam" id="PF18412"/>
    </source>
</evidence>
<keyword evidence="13" id="KW-0998">Cell outer membrane</keyword>
<dbReference type="InterPro" id="IPR040716">
    <property type="entry name" value="Wza_C"/>
</dbReference>
<dbReference type="Proteomes" id="UP000319941">
    <property type="component" value="Unassembled WGS sequence"/>
</dbReference>
<keyword evidence="3" id="KW-0813">Transport</keyword>
<evidence type="ECO:0000256" key="16">
    <source>
        <dbReference type="SAM" id="SignalP"/>
    </source>
</evidence>
<dbReference type="RefSeq" id="WP_144727470.1">
    <property type="nucleotide sequence ID" value="NZ_CAWOWR010000107.1"/>
</dbReference>
<dbReference type="GO" id="GO:0006811">
    <property type="term" value="P:monoatomic ion transport"/>
    <property type="evidence" value="ECO:0007669"/>
    <property type="project" value="UniProtKB-KW"/>
</dbReference>
<dbReference type="Pfam" id="PF18412">
    <property type="entry name" value="Wza_C"/>
    <property type="match status" value="1"/>
</dbReference>
<comment type="subcellular location">
    <subcellularLocation>
        <location evidence="1">Cell outer membrane</location>
        <topology evidence="1">Multi-pass membrane protein</topology>
    </subcellularLocation>
</comment>
<accession>A0A558HNU2</accession>
<feature type="domain" description="SLBB" evidence="19">
    <location>
        <begin position="187"/>
        <end position="270"/>
    </location>
</feature>
<dbReference type="InterPro" id="IPR054765">
    <property type="entry name" value="SLBB_dom"/>
</dbReference>
<organism evidence="20 21">
    <name type="scientific">Cobetia crustatorum</name>
    <dbReference type="NCBI Taxonomy" id="553385"/>
    <lineage>
        <taxon>Bacteria</taxon>
        <taxon>Pseudomonadati</taxon>
        <taxon>Pseudomonadota</taxon>
        <taxon>Gammaproteobacteria</taxon>
        <taxon>Oceanospirillales</taxon>
        <taxon>Halomonadaceae</taxon>
        <taxon>Cobetia</taxon>
    </lineage>
</organism>
<keyword evidence="14" id="KW-0449">Lipoprotein</keyword>
<evidence type="ECO:0000256" key="7">
    <source>
        <dbReference type="ARBA" id="ARBA00022729"/>
    </source>
</evidence>
<evidence type="ECO:0000256" key="2">
    <source>
        <dbReference type="ARBA" id="ARBA00009450"/>
    </source>
</evidence>
<evidence type="ECO:0000256" key="3">
    <source>
        <dbReference type="ARBA" id="ARBA00022448"/>
    </source>
</evidence>
<dbReference type="EMBL" id="VNFH01000005">
    <property type="protein sequence ID" value="TVU70731.1"/>
    <property type="molecule type" value="Genomic_DNA"/>
</dbReference>
<keyword evidence="21" id="KW-1185">Reference proteome</keyword>
<name>A0A558HNU2_9GAMM</name>
<feature type="signal peptide" evidence="16">
    <location>
        <begin position="1"/>
        <end position="23"/>
    </location>
</feature>
<keyword evidence="8" id="KW-0625">Polysaccharide transport</keyword>
<evidence type="ECO:0000313" key="20">
    <source>
        <dbReference type="EMBL" id="TVU70731.1"/>
    </source>
</evidence>
<feature type="domain" description="Outer-membrane lipoprotein Wza C-terminal" evidence="18">
    <location>
        <begin position="365"/>
        <end position="392"/>
    </location>
</feature>
<keyword evidence="5" id="KW-0762">Sugar transport</keyword>
<gene>
    <name evidence="20" type="ORF">FQP86_08985</name>
</gene>
<dbReference type="GO" id="GO:0046930">
    <property type="term" value="C:pore complex"/>
    <property type="evidence" value="ECO:0007669"/>
    <property type="project" value="UniProtKB-KW"/>
</dbReference>
<evidence type="ECO:0000259" key="19">
    <source>
        <dbReference type="Pfam" id="PF22461"/>
    </source>
</evidence>
<dbReference type="GO" id="GO:0015288">
    <property type="term" value="F:porin activity"/>
    <property type="evidence" value="ECO:0007669"/>
    <property type="project" value="UniProtKB-KW"/>
</dbReference>
<reference evidence="20 21" key="1">
    <citation type="submission" date="2019-07" db="EMBL/GenBank/DDBJ databases">
        <title>Diversity of Bacteria from Kongsfjorden, Arctic.</title>
        <authorList>
            <person name="Yu Y."/>
        </authorList>
    </citation>
    <scope>NUCLEOTIDE SEQUENCE [LARGE SCALE GENOMIC DNA]</scope>
    <source>
        <strain evidence="20 21">SM1923</strain>
    </source>
</reference>
<dbReference type="Gene3D" id="1.20.5.70">
    <property type="match status" value="1"/>
</dbReference>
<keyword evidence="11" id="KW-0472">Membrane</keyword>